<proteinExistence type="predicted"/>
<dbReference type="InterPro" id="IPR014729">
    <property type="entry name" value="Rossmann-like_a/b/a_fold"/>
</dbReference>
<evidence type="ECO:0000313" key="5">
    <source>
        <dbReference type="Proteomes" id="UP000177740"/>
    </source>
</evidence>
<dbReference type="SUPFAM" id="SSF52374">
    <property type="entry name" value="Nucleotidylyl transferase"/>
    <property type="match status" value="1"/>
</dbReference>
<protein>
    <recommendedName>
        <fullName evidence="3">Cytidyltransferase-like domain-containing protein</fullName>
    </recommendedName>
</protein>
<dbReference type="Pfam" id="PF01467">
    <property type="entry name" value="CTP_transf_like"/>
    <property type="match status" value="1"/>
</dbReference>
<sequence length="167" mass="19074">MVILKNIISYQDLERIRIENKDKKIAFCSGCFDILHSGHAVFFGQCKEFADLLVVGLGTDRIIKELKGSERPVNNEQNRLFLLASMKDVDYVLLADEELSSGKVHFVSLLKKLKPDFYILNDDDSAIEEKRKLSETLGIELKTVKRVVPDFLKMVSSTEIINKIRRA</sequence>
<dbReference type="InterPro" id="IPR004821">
    <property type="entry name" value="Cyt_trans-like"/>
</dbReference>
<organism evidence="4 5">
    <name type="scientific">Candidatus Nealsonbacteria bacterium RIFOXYB1_FULL_40_15</name>
    <dbReference type="NCBI Taxonomy" id="1801677"/>
    <lineage>
        <taxon>Bacteria</taxon>
        <taxon>Candidatus Nealsoniibacteriota</taxon>
    </lineage>
</organism>
<evidence type="ECO:0000256" key="1">
    <source>
        <dbReference type="ARBA" id="ARBA00022679"/>
    </source>
</evidence>
<reference evidence="4 5" key="1">
    <citation type="journal article" date="2016" name="Nat. Commun.">
        <title>Thousands of microbial genomes shed light on interconnected biogeochemical processes in an aquifer system.</title>
        <authorList>
            <person name="Anantharaman K."/>
            <person name="Brown C.T."/>
            <person name="Hug L.A."/>
            <person name="Sharon I."/>
            <person name="Castelle C.J."/>
            <person name="Probst A.J."/>
            <person name="Thomas B.C."/>
            <person name="Singh A."/>
            <person name="Wilkins M.J."/>
            <person name="Karaoz U."/>
            <person name="Brodie E.L."/>
            <person name="Williams K.H."/>
            <person name="Hubbard S.S."/>
            <person name="Banfield J.F."/>
        </authorList>
    </citation>
    <scope>NUCLEOTIDE SEQUENCE [LARGE SCALE GENOMIC DNA]</scope>
</reference>
<evidence type="ECO:0000256" key="2">
    <source>
        <dbReference type="ARBA" id="ARBA00022695"/>
    </source>
</evidence>
<keyword evidence="2" id="KW-0548">Nucleotidyltransferase</keyword>
<evidence type="ECO:0000313" key="4">
    <source>
        <dbReference type="EMBL" id="OGZ27168.1"/>
    </source>
</evidence>
<dbReference type="STRING" id="1801677.A2365_00665"/>
<dbReference type="PANTHER" id="PTHR43793:SF2">
    <property type="entry name" value="BIFUNCTIONAL PROTEIN HLDE"/>
    <property type="match status" value="1"/>
</dbReference>
<dbReference type="InterPro" id="IPR050385">
    <property type="entry name" value="Archaeal_FAD_synthase"/>
</dbReference>
<dbReference type="AlphaFoldDB" id="A0A1G2EPI9"/>
<keyword evidence="1" id="KW-0808">Transferase</keyword>
<comment type="caution">
    <text evidence="4">The sequence shown here is derived from an EMBL/GenBank/DDBJ whole genome shotgun (WGS) entry which is preliminary data.</text>
</comment>
<dbReference type="GO" id="GO:0016779">
    <property type="term" value="F:nucleotidyltransferase activity"/>
    <property type="evidence" value="ECO:0007669"/>
    <property type="project" value="UniProtKB-KW"/>
</dbReference>
<name>A0A1G2EPI9_9BACT</name>
<dbReference type="Gene3D" id="3.40.50.620">
    <property type="entry name" value="HUPs"/>
    <property type="match status" value="1"/>
</dbReference>
<dbReference type="PANTHER" id="PTHR43793">
    <property type="entry name" value="FAD SYNTHASE"/>
    <property type="match status" value="1"/>
</dbReference>
<gene>
    <name evidence="4" type="ORF">A2365_00665</name>
</gene>
<dbReference type="NCBIfam" id="TIGR00125">
    <property type="entry name" value="cyt_tran_rel"/>
    <property type="match status" value="1"/>
</dbReference>
<feature type="domain" description="Cytidyltransferase-like" evidence="3">
    <location>
        <begin position="28"/>
        <end position="162"/>
    </location>
</feature>
<dbReference type="EMBL" id="MHMM01000010">
    <property type="protein sequence ID" value="OGZ27168.1"/>
    <property type="molecule type" value="Genomic_DNA"/>
</dbReference>
<accession>A0A1G2EPI9</accession>
<evidence type="ECO:0000259" key="3">
    <source>
        <dbReference type="Pfam" id="PF01467"/>
    </source>
</evidence>
<dbReference type="Proteomes" id="UP000177740">
    <property type="component" value="Unassembled WGS sequence"/>
</dbReference>